<comment type="catalytic activity">
    <reaction evidence="1">
        <text>a phosphate monoester + H2O = an alcohol + phosphate</text>
        <dbReference type="Rhea" id="RHEA:15017"/>
        <dbReference type="ChEBI" id="CHEBI:15377"/>
        <dbReference type="ChEBI" id="CHEBI:30879"/>
        <dbReference type="ChEBI" id="CHEBI:43474"/>
        <dbReference type="ChEBI" id="CHEBI:67140"/>
        <dbReference type="EC" id="3.1.3.2"/>
    </reaction>
</comment>
<keyword evidence="8" id="KW-1133">Transmembrane helix</keyword>
<dbReference type="AlphaFoldDB" id="A0AAV7JZM9"/>
<gene>
    <name evidence="10" type="ORF">LOD99_779</name>
</gene>
<keyword evidence="4 9" id="KW-0732">Signal</keyword>
<dbReference type="GO" id="GO:0003993">
    <property type="term" value="F:acid phosphatase activity"/>
    <property type="evidence" value="ECO:0007669"/>
    <property type="project" value="UniProtKB-EC"/>
</dbReference>
<evidence type="ECO:0000256" key="5">
    <source>
        <dbReference type="ARBA" id="ARBA00022801"/>
    </source>
</evidence>
<keyword evidence="7" id="KW-0325">Glycoprotein</keyword>
<organism evidence="10 11">
    <name type="scientific">Oopsacas minuta</name>
    <dbReference type="NCBI Taxonomy" id="111878"/>
    <lineage>
        <taxon>Eukaryota</taxon>
        <taxon>Metazoa</taxon>
        <taxon>Porifera</taxon>
        <taxon>Hexactinellida</taxon>
        <taxon>Hexasterophora</taxon>
        <taxon>Lyssacinosida</taxon>
        <taxon>Leucopsacidae</taxon>
        <taxon>Oopsacas</taxon>
    </lineage>
</organism>
<dbReference type="PANTHER" id="PTHR11567:SF211">
    <property type="entry name" value="PROSTATIC ACID PHOSPHATASE"/>
    <property type="match status" value="1"/>
</dbReference>
<proteinExistence type="inferred from homology"/>
<accession>A0AAV7JZM9</accession>
<protein>
    <recommendedName>
        <fullName evidence="3">acid phosphatase</fullName>
        <ecNumber evidence="3">3.1.3.2</ecNumber>
    </recommendedName>
</protein>
<dbReference type="InterPro" id="IPR029033">
    <property type="entry name" value="His_PPase_superfam"/>
</dbReference>
<evidence type="ECO:0000256" key="8">
    <source>
        <dbReference type="SAM" id="Phobius"/>
    </source>
</evidence>
<dbReference type="EMBL" id="JAKMXF010000222">
    <property type="protein sequence ID" value="KAI6654382.1"/>
    <property type="molecule type" value="Genomic_DNA"/>
</dbReference>
<dbReference type="SUPFAM" id="SSF53254">
    <property type="entry name" value="Phosphoglycerate mutase-like"/>
    <property type="match status" value="1"/>
</dbReference>
<keyword evidence="6" id="KW-1015">Disulfide bond</keyword>
<sequence length="432" mass="49682">MAISIFSLNSLNLLSVFCICTVSFVFASQSNTKLVLFVFRHGDRSPYIPYKGYKHLSFWEQGPGQLTTVGMRQQHTLGLFIKQTYTPEIISSNYTRNQLYVRSTDVDRTIMSALSQLSGIFPPSGGQIFDSSIAWQPIPVHEVAKDRDNVLRGQSVYCPKYKKLVDEYKYTKEYIDMGKKYGDVLQTISDAQNTVVTLSNIESYIDTIFCDKQHNLSLPLWAIENYDTLLEIQNWYWRRYVDTREKVRLSGGRFLSDFWTKINDKINGNTPTIKAYFYSAHDSTLVSVTNGFSIWNQLQPPYATVLIAELIHEDTDWFMQFLYKNNSDSAPYPLYVPNCGYKCSVENLRQLTADVTVSQEEWENECEIETYSTENIKLIYTITILLCVFLISLVCIAIILTAMAIVFRRKYAPAPLQYSQFKIDDSAIGLIM</sequence>
<reference evidence="10 11" key="1">
    <citation type="journal article" date="2023" name="BMC Biol.">
        <title>The compact genome of the sponge Oopsacas minuta (Hexactinellida) is lacking key metazoan core genes.</title>
        <authorList>
            <person name="Santini S."/>
            <person name="Schenkelaars Q."/>
            <person name="Jourda C."/>
            <person name="Duchesne M."/>
            <person name="Belahbib H."/>
            <person name="Rocher C."/>
            <person name="Selva M."/>
            <person name="Riesgo A."/>
            <person name="Vervoort M."/>
            <person name="Leys S.P."/>
            <person name="Kodjabachian L."/>
            <person name="Le Bivic A."/>
            <person name="Borchiellini C."/>
            <person name="Claverie J.M."/>
            <person name="Renard E."/>
        </authorList>
    </citation>
    <scope>NUCLEOTIDE SEQUENCE [LARGE SCALE GENOMIC DNA]</scope>
    <source>
        <strain evidence="10">SPO-2</strain>
    </source>
</reference>
<dbReference type="CDD" id="cd07061">
    <property type="entry name" value="HP_HAP_like"/>
    <property type="match status" value="1"/>
</dbReference>
<keyword evidence="11" id="KW-1185">Reference proteome</keyword>
<name>A0AAV7JZM9_9METZ</name>
<evidence type="ECO:0000256" key="3">
    <source>
        <dbReference type="ARBA" id="ARBA00012646"/>
    </source>
</evidence>
<evidence type="ECO:0000256" key="9">
    <source>
        <dbReference type="SAM" id="SignalP"/>
    </source>
</evidence>
<feature type="chain" id="PRO_5043428838" description="acid phosphatase" evidence="9">
    <location>
        <begin position="28"/>
        <end position="432"/>
    </location>
</feature>
<dbReference type="EC" id="3.1.3.2" evidence="3"/>
<keyword evidence="5" id="KW-0378">Hydrolase</keyword>
<evidence type="ECO:0000256" key="4">
    <source>
        <dbReference type="ARBA" id="ARBA00022729"/>
    </source>
</evidence>
<evidence type="ECO:0000313" key="11">
    <source>
        <dbReference type="Proteomes" id="UP001165289"/>
    </source>
</evidence>
<evidence type="ECO:0000256" key="2">
    <source>
        <dbReference type="ARBA" id="ARBA00005375"/>
    </source>
</evidence>
<feature type="transmembrane region" description="Helical" evidence="8">
    <location>
        <begin position="378"/>
        <end position="407"/>
    </location>
</feature>
<evidence type="ECO:0000313" key="10">
    <source>
        <dbReference type="EMBL" id="KAI6654382.1"/>
    </source>
</evidence>
<evidence type="ECO:0000256" key="7">
    <source>
        <dbReference type="ARBA" id="ARBA00023180"/>
    </source>
</evidence>
<evidence type="ECO:0000256" key="1">
    <source>
        <dbReference type="ARBA" id="ARBA00000032"/>
    </source>
</evidence>
<dbReference type="Proteomes" id="UP001165289">
    <property type="component" value="Unassembled WGS sequence"/>
</dbReference>
<keyword evidence="8" id="KW-0472">Membrane</keyword>
<comment type="caution">
    <text evidence="10">The sequence shown here is derived from an EMBL/GenBank/DDBJ whole genome shotgun (WGS) entry which is preliminary data.</text>
</comment>
<dbReference type="InterPro" id="IPR050645">
    <property type="entry name" value="Histidine_acid_phosphatase"/>
</dbReference>
<dbReference type="InterPro" id="IPR000560">
    <property type="entry name" value="His_Pase_clade-2"/>
</dbReference>
<dbReference type="Gene3D" id="3.40.50.1240">
    <property type="entry name" value="Phosphoglycerate mutase-like"/>
    <property type="match status" value="1"/>
</dbReference>
<feature type="signal peptide" evidence="9">
    <location>
        <begin position="1"/>
        <end position="27"/>
    </location>
</feature>
<dbReference type="Pfam" id="PF00328">
    <property type="entry name" value="His_Phos_2"/>
    <property type="match status" value="1"/>
</dbReference>
<evidence type="ECO:0000256" key="6">
    <source>
        <dbReference type="ARBA" id="ARBA00023157"/>
    </source>
</evidence>
<comment type="similarity">
    <text evidence="2">Belongs to the histidine acid phosphatase family.</text>
</comment>
<dbReference type="PANTHER" id="PTHR11567">
    <property type="entry name" value="ACID PHOSPHATASE-RELATED"/>
    <property type="match status" value="1"/>
</dbReference>
<keyword evidence="8" id="KW-0812">Transmembrane</keyword>